<dbReference type="Gene3D" id="3.20.20.70">
    <property type="entry name" value="Aldolase class I"/>
    <property type="match status" value="1"/>
</dbReference>
<name>A0A1E5Q3F3_9PROT</name>
<dbReference type="InterPro" id="IPR022998">
    <property type="entry name" value="ThiamineP_synth_TenI"/>
</dbReference>
<evidence type="ECO:0000256" key="2">
    <source>
        <dbReference type="ARBA" id="ARBA00022977"/>
    </source>
</evidence>
<comment type="caution">
    <text evidence="4">The sequence shown here is derived from an EMBL/GenBank/DDBJ whole genome shotgun (WGS) entry which is preliminary data.</text>
</comment>
<dbReference type="CDD" id="cd00564">
    <property type="entry name" value="TMP_TenI"/>
    <property type="match status" value="1"/>
</dbReference>
<organism evidence="4 5">
    <name type="scientific">Magnetovibrio blakemorei</name>
    <dbReference type="NCBI Taxonomy" id="28181"/>
    <lineage>
        <taxon>Bacteria</taxon>
        <taxon>Pseudomonadati</taxon>
        <taxon>Pseudomonadota</taxon>
        <taxon>Alphaproteobacteria</taxon>
        <taxon>Rhodospirillales</taxon>
        <taxon>Magnetovibrionaceae</taxon>
        <taxon>Magnetovibrio</taxon>
    </lineage>
</organism>
<dbReference type="PANTHER" id="PTHR20857">
    <property type="entry name" value="THIAMINE-PHOSPHATE PYROPHOSPHORYLASE"/>
    <property type="match status" value="1"/>
</dbReference>
<sequence length="183" mass="19859">MVVPRFYLLSDPIRLPDPGLLLDQLPRGACVILRHRDPSVLNTLARRIIPQAHRLGLSVLLSEHVRLALKTGADGVHVSQKSTQRQHMRITVAKPGFIVTAAAHDRRALWRAGEAGADAILLSPVFPTASHPGAQALGLLRFMALARLSPLPIIALGGVRFANARRINISAVHGFAAIESWHT</sequence>
<dbReference type="Pfam" id="PF02581">
    <property type="entry name" value="TMP-TENI"/>
    <property type="match status" value="1"/>
</dbReference>
<feature type="domain" description="Thiamine phosphate synthase/TenI" evidence="3">
    <location>
        <begin position="29"/>
        <end position="179"/>
    </location>
</feature>
<gene>
    <name evidence="4" type="ORF">BEN30_01590</name>
</gene>
<dbReference type="InterPro" id="IPR013785">
    <property type="entry name" value="Aldolase_TIM"/>
</dbReference>
<dbReference type="InterPro" id="IPR036206">
    <property type="entry name" value="ThiamineP_synth_sf"/>
</dbReference>
<accession>A0A1E5Q3F3</accession>
<comment type="pathway">
    <text evidence="1">Cofactor biosynthesis; thiamine diphosphate biosynthesis.</text>
</comment>
<reference evidence="5" key="1">
    <citation type="submission" date="2016-07" db="EMBL/GenBank/DDBJ databases">
        <authorList>
            <person name="Florea S."/>
            <person name="Webb J.S."/>
            <person name="Jaromczyk J."/>
            <person name="Schardl C.L."/>
        </authorList>
    </citation>
    <scope>NUCLEOTIDE SEQUENCE [LARGE SCALE GENOMIC DNA]</scope>
    <source>
        <strain evidence="5">MV-1</strain>
    </source>
</reference>
<dbReference type="GO" id="GO:0004789">
    <property type="term" value="F:thiamine-phosphate diphosphorylase activity"/>
    <property type="evidence" value="ECO:0007669"/>
    <property type="project" value="TreeGrafter"/>
</dbReference>
<dbReference type="GO" id="GO:0005737">
    <property type="term" value="C:cytoplasm"/>
    <property type="evidence" value="ECO:0007669"/>
    <property type="project" value="TreeGrafter"/>
</dbReference>
<dbReference type="STRING" id="28181.BEN30_01590"/>
<keyword evidence="2" id="KW-0784">Thiamine biosynthesis</keyword>
<dbReference type="GO" id="GO:0009228">
    <property type="term" value="P:thiamine biosynthetic process"/>
    <property type="evidence" value="ECO:0007669"/>
    <property type="project" value="UniProtKB-KW"/>
</dbReference>
<keyword evidence="5" id="KW-1185">Reference proteome</keyword>
<evidence type="ECO:0000256" key="1">
    <source>
        <dbReference type="ARBA" id="ARBA00004948"/>
    </source>
</evidence>
<evidence type="ECO:0000313" key="4">
    <source>
        <dbReference type="EMBL" id="OEJ64146.1"/>
    </source>
</evidence>
<dbReference type="Proteomes" id="UP000095347">
    <property type="component" value="Unassembled WGS sequence"/>
</dbReference>
<evidence type="ECO:0000259" key="3">
    <source>
        <dbReference type="Pfam" id="PF02581"/>
    </source>
</evidence>
<dbReference type="EMBL" id="MCGG01000078">
    <property type="protein sequence ID" value="OEJ64146.1"/>
    <property type="molecule type" value="Genomic_DNA"/>
</dbReference>
<dbReference type="SUPFAM" id="SSF51391">
    <property type="entry name" value="Thiamin phosphate synthase"/>
    <property type="match status" value="1"/>
</dbReference>
<protein>
    <recommendedName>
        <fullName evidence="3">Thiamine phosphate synthase/TenI domain-containing protein</fullName>
    </recommendedName>
</protein>
<dbReference type="AlphaFoldDB" id="A0A1E5Q3F3"/>
<evidence type="ECO:0000313" key="5">
    <source>
        <dbReference type="Proteomes" id="UP000095347"/>
    </source>
</evidence>
<dbReference type="PANTHER" id="PTHR20857:SF15">
    <property type="entry name" value="THIAMINE-PHOSPHATE SYNTHASE"/>
    <property type="match status" value="1"/>
</dbReference>
<proteinExistence type="predicted"/>